<reference evidence="2 3" key="1">
    <citation type="submission" date="2019-12" db="EMBL/GenBank/DDBJ databases">
        <title>Developing bacteriophages as a method of controlling the opportunistic pathogen Acinetobacter baumannii in Thai hospitals.</title>
        <authorList>
            <person name="Styles K.M."/>
            <person name="Smith S.E."/>
            <person name="Thummeepak R."/>
            <person name="Leungtongkam U."/>
            <person name="Christie G.S."/>
            <person name="Millard A."/>
            <person name="Moat J."/>
            <person name="Dowson C.C."/>
            <person name="Wellington E.M."/>
            <person name="Sitthisak S."/>
            <person name="Sagona A.P."/>
        </authorList>
    </citation>
    <scope>NUCLEOTIDE SEQUENCE [LARGE SCALE GENOMIC DNA]</scope>
</reference>
<dbReference type="EMBL" id="MN864865">
    <property type="protein sequence ID" value="QHJ75801.1"/>
    <property type="molecule type" value="Genomic_DNA"/>
</dbReference>
<keyword evidence="1" id="KW-0812">Transmembrane</keyword>
<organism evidence="2 3">
    <name type="scientific">Acinetobacter phage vB_AbaM_PhT2</name>
    <dbReference type="NCBI Taxonomy" id="2690230"/>
    <lineage>
        <taxon>Viruses</taxon>
        <taxon>Duplodnaviria</taxon>
        <taxon>Heunggongvirae</taxon>
        <taxon>Uroviricota</taxon>
        <taxon>Caudoviricetes</taxon>
        <taxon>Pantevenvirales</taxon>
        <taxon>Straboviridae</taxon>
        <taxon>Twarogvirinae</taxon>
        <taxon>Hadassahvirus</taxon>
        <taxon>Hadassahvirus pht2</taxon>
    </lineage>
</organism>
<feature type="transmembrane region" description="Helical" evidence="1">
    <location>
        <begin position="32"/>
        <end position="51"/>
    </location>
</feature>
<keyword evidence="1" id="KW-1133">Transmembrane helix</keyword>
<evidence type="ECO:0000313" key="3">
    <source>
        <dbReference type="Proteomes" id="UP000464274"/>
    </source>
</evidence>
<evidence type="ECO:0000256" key="1">
    <source>
        <dbReference type="SAM" id="Phobius"/>
    </source>
</evidence>
<feature type="transmembrane region" description="Helical" evidence="1">
    <location>
        <begin position="6"/>
        <end position="25"/>
    </location>
</feature>
<proteinExistence type="predicted"/>
<dbReference type="Proteomes" id="UP000464274">
    <property type="component" value="Segment"/>
</dbReference>
<evidence type="ECO:0000313" key="2">
    <source>
        <dbReference type="EMBL" id="QHJ75801.1"/>
    </source>
</evidence>
<keyword evidence="1" id="KW-0472">Membrane</keyword>
<gene>
    <name evidence="2" type="ORF">vBAbaMPhT2_198</name>
</gene>
<accession>A0A6B9SW88</accession>
<sequence>MFDAFPSIVGMFVGLFLIVDSYIELKNFKRDALKLIVGTILLTLTSTLLWLK</sequence>
<keyword evidence="3" id="KW-1185">Reference proteome</keyword>
<name>A0A6B9SW88_9CAUD</name>
<protein>
    <submittedName>
        <fullName evidence="2">Uncharacterized protein</fullName>
    </submittedName>
</protein>